<dbReference type="Proteomes" id="UP001218021">
    <property type="component" value="Unassembled WGS sequence"/>
</dbReference>
<dbReference type="GO" id="GO:0004519">
    <property type="term" value="F:endonuclease activity"/>
    <property type="evidence" value="ECO:0007669"/>
    <property type="project" value="UniProtKB-KW"/>
</dbReference>
<gene>
    <name evidence="2" type="ORF">PO158_01195</name>
</gene>
<dbReference type="AlphaFoldDB" id="A0AAJ1HNM5"/>
<dbReference type="EMBL" id="JAQOND010000006">
    <property type="protein sequence ID" value="MDC2826910.1"/>
    <property type="molecule type" value="Genomic_DNA"/>
</dbReference>
<dbReference type="Pfam" id="PF13391">
    <property type="entry name" value="HNH_2"/>
    <property type="match status" value="1"/>
</dbReference>
<reference evidence="2" key="1">
    <citation type="submission" date="2023-01" db="EMBL/GenBank/DDBJ databases">
        <title>Genome analysis of 13 Lactobacillus isolated from gut of wild boar.</title>
        <authorList>
            <person name="Papp P."/>
            <person name="Libisch B."/>
            <person name="Nagy T."/>
            <person name="Olasz F."/>
        </authorList>
    </citation>
    <scope>NUCLEOTIDE SEQUENCE</scope>
    <source>
        <strain evidence="2">F108</strain>
    </source>
</reference>
<proteinExistence type="predicted"/>
<dbReference type="InterPro" id="IPR003615">
    <property type="entry name" value="HNH_nuc"/>
</dbReference>
<protein>
    <submittedName>
        <fullName evidence="2">HNH endonuclease</fullName>
    </submittedName>
</protein>
<comment type="caution">
    <text evidence="2">The sequence shown here is derived from an EMBL/GenBank/DDBJ whole genome shotgun (WGS) entry which is preliminary data.</text>
</comment>
<accession>A0AAJ1HNM5</accession>
<evidence type="ECO:0000313" key="2">
    <source>
        <dbReference type="EMBL" id="MDC2826910.1"/>
    </source>
</evidence>
<keyword evidence="2" id="KW-0255">Endonuclease</keyword>
<dbReference type="RefSeq" id="WP_272207543.1">
    <property type="nucleotide sequence ID" value="NZ_JAQONC010000007.1"/>
</dbReference>
<organism evidence="2 3">
    <name type="scientific">Limosilactobacillus mucosae</name>
    <name type="common">Lactobacillus mucosae</name>
    <dbReference type="NCBI Taxonomy" id="97478"/>
    <lineage>
        <taxon>Bacteria</taxon>
        <taxon>Bacillati</taxon>
        <taxon>Bacillota</taxon>
        <taxon>Bacilli</taxon>
        <taxon>Lactobacillales</taxon>
        <taxon>Lactobacillaceae</taxon>
        <taxon>Limosilactobacillus</taxon>
    </lineage>
</organism>
<keyword evidence="2" id="KW-0378">Hydrolase</keyword>
<keyword evidence="2" id="KW-0540">Nuclease</keyword>
<feature type="domain" description="HNH nuclease" evidence="1">
    <location>
        <begin position="153"/>
        <end position="206"/>
    </location>
</feature>
<sequence length="261" mass="29950">MTKTSRRVWTEEETTLAYALYCSMPFGQIGAKNPKIQKLAALIGRTPGAVSMKMCNLARFDPELQKRNVIGLKNGSKLDGIVFQKYESNLEELAYQVNLIKQNLYHEQSHIGIFYDKKLEKLPEGKEQLSKVKTRIGQDAFRNAVLNSYQNKCCITGINNTELLVASHIKPWRVSDPITEKTNPRNGLCLNSFHDKAFDCGLITIDKTFHVIISQNLAKTDMDESTREWLKTYDHKQINMPERFTPSLEFIEYHNDVIFQG</sequence>
<evidence type="ECO:0000259" key="1">
    <source>
        <dbReference type="Pfam" id="PF13391"/>
    </source>
</evidence>
<evidence type="ECO:0000313" key="3">
    <source>
        <dbReference type="Proteomes" id="UP001218021"/>
    </source>
</evidence>
<name>A0AAJ1HNM5_LIMMU</name>